<dbReference type="Proteomes" id="UP001293593">
    <property type="component" value="Unassembled WGS sequence"/>
</dbReference>
<keyword evidence="3" id="KW-0732">Signal</keyword>
<dbReference type="AlphaFoldDB" id="A0AAE1K114"/>
<proteinExistence type="inferred from homology"/>
<evidence type="ECO:0000256" key="5">
    <source>
        <dbReference type="ARBA" id="ARBA00023136"/>
    </source>
</evidence>
<reference evidence="8" key="1">
    <citation type="submission" date="2023-10" db="EMBL/GenBank/DDBJ databases">
        <title>Chromosome-level genome of the transformable northern wattle, Acacia crassicarpa.</title>
        <authorList>
            <person name="Massaro I."/>
            <person name="Sinha N.R."/>
            <person name="Poethig S."/>
            <person name="Leichty A.R."/>
        </authorList>
    </citation>
    <scope>NUCLEOTIDE SEQUENCE</scope>
    <source>
        <strain evidence="8">Acra3RX</strain>
        <tissue evidence="8">Leaf</tissue>
    </source>
</reference>
<evidence type="ECO:0000313" key="8">
    <source>
        <dbReference type="EMBL" id="KAK4262984.1"/>
    </source>
</evidence>
<dbReference type="InterPro" id="IPR009606">
    <property type="entry name" value="DEAL/Modifying_wall_lignin1/2"/>
</dbReference>
<evidence type="ECO:0000256" key="2">
    <source>
        <dbReference type="ARBA" id="ARBA00022692"/>
    </source>
</evidence>
<dbReference type="PANTHER" id="PTHR31769">
    <property type="entry name" value="OS07G0462200 PROTEIN-RELATED"/>
    <property type="match status" value="1"/>
</dbReference>
<dbReference type="Pfam" id="PF06749">
    <property type="entry name" value="DUF1218"/>
    <property type="match status" value="1"/>
</dbReference>
<feature type="transmembrane region" description="Helical" evidence="7">
    <location>
        <begin position="140"/>
        <end position="159"/>
    </location>
</feature>
<sequence>MENPPHGRRFTGILFIIIISIFFALISFISCIVAEFKRNKKEDLRWNGRLCFMPSSPAFGFGIAALVSLFLAQIIGNSTFLRNSCSGGKRNVSFKIPVIAKVLLLISWLSFGVAVIMLISATSMSRKQPYGEGWLNGECYIVKGGTYVGSAMLILLALASCTTGSFLCTVKTTQVEENHKVHAQMG</sequence>
<protein>
    <submittedName>
        <fullName evidence="8">Uncharacterized protein</fullName>
    </submittedName>
</protein>
<comment type="subcellular location">
    <subcellularLocation>
        <location evidence="1">Endomembrane system</location>
        <topology evidence="1">Multi-pass membrane protein</topology>
    </subcellularLocation>
</comment>
<evidence type="ECO:0000256" key="3">
    <source>
        <dbReference type="ARBA" id="ARBA00022729"/>
    </source>
</evidence>
<keyword evidence="2 7" id="KW-0812">Transmembrane</keyword>
<feature type="transmembrane region" description="Helical" evidence="7">
    <location>
        <begin position="12"/>
        <end position="36"/>
    </location>
</feature>
<evidence type="ECO:0000256" key="1">
    <source>
        <dbReference type="ARBA" id="ARBA00004127"/>
    </source>
</evidence>
<keyword evidence="4 7" id="KW-1133">Transmembrane helix</keyword>
<feature type="transmembrane region" description="Helical" evidence="7">
    <location>
        <begin position="96"/>
        <end position="119"/>
    </location>
</feature>
<evidence type="ECO:0000256" key="7">
    <source>
        <dbReference type="SAM" id="Phobius"/>
    </source>
</evidence>
<accession>A0AAE1K114</accession>
<keyword evidence="9" id="KW-1185">Reference proteome</keyword>
<keyword evidence="5 7" id="KW-0472">Membrane</keyword>
<evidence type="ECO:0000256" key="6">
    <source>
        <dbReference type="ARBA" id="ARBA00029467"/>
    </source>
</evidence>
<organism evidence="8 9">
    <name type="scientific">Acacia crassicarpa</name>
    <name type="common">northern wattle</name>
    <dbReference type="NCBI Taxonomy" id="499986"/>
    <lineage>
        <taxon>Eukaryota</taxon>
        <taxon>Viridiplantae</taxon>
        <taxon>Streptophyta</taxon>
        <taxon>Embryophyta</taxon>
        <taxon>Tracheophyta</taxon>
        <taxon>Spermatophyta</taxon>
        <taxon>Magnoliopsida</taxon>
        <taxon>eudicotyledons</taxon>
        <taxon>Gunneridae</taxon>
        <taxon>Pentapetalae</taxon>
        <taxon>rosids</taxon>
        <taxon>fabids</taxon>
        <taxon>Fabales</taxon>
        <taxon>Fabaceae</taxon>
        <taxon>Caesalpinioideae</taxon>
        <taxon>mimosoid clade</taxon>
        <taxon>Acacieae</taxon>
        <taxon>Acacia</taxon>
    </lineage>
</organism>
<comment type="similarity">
    <text evidence="6">Belongs to the DESIGUAL family.</text>
</comment>
<evidence type="ECO:0000256" key="4">
    <source>
        <dbReference type="ARBA" id="ARBA00022989"/>
    </source>
</evidence>
<evidence type="ECO:0000313" key="9">
    <source>
        <dbReference type="Proteomes" id="UP001293593"/>
    </source>
</evidence>
<feature type="transmembrane region" description="Helical" evidence="7">
    <location>
        <begin position="57"/>
        <end position="76"/>
    </location>
</feature>
<name>A0AAE1K114_9FABA</name>
<dbReference type="EMBL" id="JAWXYG010000009">
    <property type="protein sequence ID" value="KAK4262984.1"/>
    <property type="molecule type" value="Genomic_DNA"/>
</dbReference>
<dbReference type="GO" id="GO:0012505">
    <property type="term" value="C:endomembrane system"/>
    <property type="evidence" value="ECO:0007669"/>
    <property type="project" value="UniProtKB-SubCell"/>
</dbReference>
<comment type="caution">
    <text evidence="8">The sequence shown here is derived from an EMBL/GenBank/DDBJ whole genome shotgun (WGS) entry which is preliminary data.</text>
</comment>
<gene>
    <name evidence="8" type="ORF">QN277_028467</name>
</gene>
<dbReference type="InterPro" id="IPR052222">
    <property type="entry name" value="DESIGUAL"/>
</dbReference>